<accession>A0ABV5AL98</accession>
<name>A0ABV5AL98_9BACL</name>
<gene>
    <name evidence="2" type="ORF">KKP3000_002660</name>
</gene>
<sequence>MTSAQVKAQIDRLETEIVQFKAEIHDRQEAIKHLQTVHDVLEAEERTKAQAH</sequence>
<proteinExistence type="predicted"/>
<evidence type="ECO:0000256" key="1">
    <source>
        <dbReference type="SAM" id="Coils"/>
    </source>
</evidence>
<comment type="caution">
    <text evidence="2">The sequence shown here is derived from an EMBL/GenBank/DDBJ whole genome shotgun (WGS) entry which is preliminary data.</text>
</comment>
<keyword evidence="1" id="KW-0175">Coiled coil</keyword>
<reference evidence="2 3" key="1">
    <citation type="journal article" date="2024" name="Int. J. Mol. Sci.">
        <title>Exploration of Alicyclobacillus spp. Genome in Search of Antibiotic Resistance.</title>
        <authorList>
            <person name="Bucka-Kolendo J."/>
            <person name="Kiousi D.E."/>
            <person name="Dekowska A."/>
            <person name="Mikolajczuk-Szczyrba A."/>
            <person name="Karadedos D.M."/>
            <person name="Michael P."/>
            <person name="Galanis A."/>
            <person name="Sokolowska B."/>
        </authorList>
    </citation>
    <scope>NUCLEOTIDE SEQUENCE [LARGE SCALE GENOMIC DNA]</scope>
    <source>
        <strain evidence="2 3">KKP 3000</strain>
    </source>
</reference>
<dbReference type="RefSeq" id="WP_275473470.1">
    <property type="nucleotide sequence ID" value="NZ_CP162940.1"/>
</dbReference>
<keyword evidence="3" id="KW-1185">Reference proteome</keyword>
<dbReference type="Proteomes" id="UP001579974">
    <property type="component" value="Unassembled WGS sequence"/>
</dbReference>
<evidence type="ECO:0000313" key="3">
    <source>
        <dbReference type="Proteomes" id="UP001579974"/>
    </source>
</evidence>
<organism evidence="2 3">
    <name type="scientific">Alicyclobacillus fastidiosus</name>
    <dbReference type="NCBI Taxonomy" id="392011"/>
    <lineage>
        <taxon>Bacteria</taxon>
        <taxon>Bacillati</taxon>
        <taxon>Bacillota</taxon>
        <taxon>Bacilli</taxon>
        <taxon>Bacillales</taxon>
        <taxon>Alicyclobacillaceae</taxon>
        <taxon>Alicyclobacillus</taxon>
    </lineage>
</organism>
<feature type="coiled-coil region" evidence="1">
    <location>
        <begin position="3"/>
        <end position="30"/>
    </location>
</feature>
<protein>
    <submittedName>
        <fullName evidence="2">Uncharacterized protein</fullName>
    </submittedName>
</protein>
<evidence type="ECO:0000313" key="2">
    <source>
        <dbReference type="EMBL" id="MFB5193061.1"/>
    </source>
</evidence>
<dbReference type="EMBL" id="JBDXSU010000037">
    <property type="protein sequence ID" value="MFB5193061.1"/>
    <property type="molecule type" value="Genomic_DNA"/>
</dbReference>